<sequence>MKTTAQLFPDRTRANRYCASDTSTASSSSVHELPGRARGDLSYGDLMHQACMTADCYLRSAIEAVAKARAEGWKIRDEDVGAIVAAYIGAAASDYTVHARIKFEKDGG</sequence>
<gene>
    <name evidence="1" type="ORF">LMG31841_01581</name>
</gene>
<dbReference type="EMBL" id="CAJQZC010000002">
    <property type="protein sequence ID" value="CAG4892239.1"/>
    <property type="molecule type" value="Genomic_DNA"/>
</dbReference>
<comment type="caution">
    <text evidence="1">The sequence shown here is derived from an EMBL/GenBank/DDBJ whole genome shotgun (WGS) entry which is preliminary data.</text>
</comment>
<keyword evidence="2" id="KW-1185">Reference proteome</keyword>
<dbReference type="Proteomes" id="UP000789704">
    <property type="component" value="Unassembled WGS sequence"/>
</dbReference>
<reference evidence="1" key="1">
    <citation type="submission" date="2021-04" db="EMBL/GenBank/DDBJ databases">
        <authorList>
            <person name="Vanwijnsberghe S."/>
        </authorList>
    </citation>
    <scope>NUCLEOTIDE SEQUENCE</scope>
    <source>
        <strain evidence="1">LMG 31841</strain>
    </source>
</reference>
<protein>
    <submittedName>
        <fullName evidence="1">Uncharacterized protein</fullName>
    </submittedName>
</protein>
<dbReference type="AlphaFoldDB" id="A0A9N8X110"/>
<dbReference type="RefSeq" id="WP_228875561.1">
    <property type="nucleotide sequence ID" value="NZ_CAJQZC010000002.1"/>
</dbReference>
<organism evidence="1 2">
    <name type="scientific">Paraburkholderia saeva</name>
    <dbReference type="NCBI Taxonomy" id="2777537"/>
    <lineage>
        <taxon>Bacteria</taxon>
        <taxon>Pseudomonadati</taxon>
        <taxon>Pseudomonadota</taxon>
        <taxon>Betaproteobacteria</taxon>
        <taxon>Burkholderiales</taxon>
        <taxon>Burkholderiaceae</taxon>
        <taxon>Paraburkholderia</taxon>
    </lineage>
</organism>
<evidence type="ECO:0000313" key="2">
    <source>
        <dbReference type="Proteomes" id="UP000789704"/>
    </source>
</evidence>
<evidence type="ECO:0000313" key="1">
    <source>
        <dbReference type="EMBL" id="CAG4892239.1"/>
    </source>
</evidence>
<name>A0A9N8X110_9BURK</name>
<proteinExistence type="predicted"/>
<accession>A0A9N8X110</accession>